<dbReference type="KEGG" id="srt:Srot_0631"/>
<evidence type="ECO:0008006" key="3">
    <source>
        <dbReference type="Google" id="ProtNLM"/>
    </source>
</evidence>
<dbReference type="GO" id="GO:1901135">
    <property type="term" value="P:carbohydrate derivative metabolic process"/>
    <property type="evidence" value="ECO:0007669"/>
    <property type="project" value="InterPro"/>
</dbReference>
<dbReference type="HOGENOM" id="CLU_059687_1_0_11"/>
<proteinExistence type="predicted"/>
<evidence type="ECO:0000313" key="2">
    <source>
        <dbReference type="Proteomes" id="UP000002247"/>
    </source>
</evidence>
<dbReference type="InterPro" id="IPR046348">
    <property type="entry name" value="SIS_dom_sf"/>
</dbReference>
<accession>D6ZCS1</accession>
<sequence>MVDLTNAPAAERAAMVLFEVAAHGGAQARAVAAAVAGGALDALESIQPRALLSVAGSAEAAHGADVFALVAGDEWDVPVVRSARLPSWAGPLDVLLVVGSDPGDPLLVEAVSTALRRGVTTVVSAPLEGPLQAAASGRALDLAPRLAGGDSFGFVQSLAAHIAVARAVRSARGASLVDVAALADQIDQEIFSAHPSRPVFENPARALAERMRGRRVVLAGDGPAAVAVARYGADALLRVAGEPAQATDLVTTLFAGERLGVGGLSADAALFHDPEFDGPLPAAPRVFALSAERGRWEVEAQIRRLPDAESVVVDPIQPEPEIRRFPRQEEFADLPQLAVLAQRLALASVYLRLGEEH</sequence>
<dbReference type="Proteomes" id="UP000002247">
    <property type="component" value="Chromosome"/>
</dbReference>
<keyword evidence="2" id="KW-1185">Reference proteome</keyword>
<gene>
    <name evidence="1" type="ordered locus">Srot_0631</name>
</gene>
<dbReference type="AlphaFoldDB" id="D6ZCS1"/>
<dbReference type="SUPFAM" id="SSF53697">
    <property type="entry name" value="SIS domain"/>
    <property type="match status" value="1"/>
</dbReference>
<name>D6ZCS1_SEGRD</name>
<evidence type="ECO:0000313" key="1">
    <source>
        <dbReference type="EMBL" id="ADG97113.1"/>
    </source>
</evidence>
<dbReference type="GO" id="GO:0097367">
    <property type="term" value="F:carbohydrate derivative binding"/>
    <property type="evidence" value="ECO:0007669"/>
    <property type="project" value="InterPro"/>
</dbReference>
<dbReference type="eggNOG" id="COG1737">
    <property type="taxonomic scope" value="Bacteria"/>
</dbReference>
<dbReference type="EMBL" id="CP001958">
    <property type="protein sequence ID" value="ADG97113.1"/>
    <property type="molecule type" value="Genomic_DNA"/>
</dbReference>
<organism evidence="1 2">
    <name type="scientific">Segniliparus rotundus (strain ATCC BAA-972 / CDC 1076 / CIP 108378 / DSM 44985 / JCM 13578)</name>
    <dbReference type="NCBI Taxonomy" id="640132"/>
    <lineage>
        <taxon>Bacteria</taxon>
        <taxon>Bacillati</taxon>
        <taxon>Actinomycetota</taxon>
        <taxon>Actinomycetes</taxon>
        <taxon>Mycobacteriales</taxon>
        <taxon>Segniliparaceae</taxon>
        <taxon>Segniliparus</taxon>
    </lineage>
</organism>
<dbReference type="STRING" id="640132.Srot_0631"/>
<protein>
    <recommendedName>
        <fullName evidence="3">TobH protein</fullName>
    </recommendedName>
</protein>
<reference evidence="1 2" key="1">
    <citation type="journal article" date="2010" name="Stand. Genomic Sci.">
        <title>Complete genome sequence of Segniliparus rotundus type strain (CDC 1076).</title>
        <authorList>
            <person name="Sikorski J."/>
            <person name="Lapidus A."/>
            <person name="Copeland A."/>
            <person name="Misra M."/>
            <person name="Glavina Del Rio T."/>
            <person name="Nolan M."/>
            <person name="Lucas S."/>
            <person name="Chen F."/>
            <person name="Tice H."/>
            <person name="Cheng J.F."/>
            <person name="Jando M."/>
            <person name="Schneider S."/>
            <person name="Bruce D."/>
            <person name="Goodwin L."/>
            <person name="Pitluck S."/>
            <person name="Liolios K."/>
            <person name="Mikhailova N."/>
            <person name="Pati A."/>
            <person name="Ivanova N."/>
            <person name="Mavromatis K."/>
            <person name="Chen A."/>
            <person name="Palaniappan K."/>
            <person name="Chertkov O."/>
            <person name="Land M."/>
            <person name="Hauser L."/>
            <person name="Chang Y.J."/>
            <person name="Jeffries C.D."/>
            <person name="Brettin T."/>
            <person name="Detter J.C."/>
            <person name="Han C."/>
            <person name="Rohde M."/>
            <person name="Goker M."/>
            <person name="Bristow J."/>
            <person name="Eisen J.A."/>
            <person name="Markowitz V."/>
            <person name="Hugenholtz P."/>
            <person name="Kyrpides N.C."/>
            <person name="Klenk H.P."/>
        </authorList>
    </citation>
    <scope>NUCLEOTIDE SEQUENCE [LARGE SCALE GENOMIC DNA]</scope>
    <source>
        <strain evidence="2">ATCC BAA-972 / CDC 1076 / CIP 108378 / DSM 44985 / JCM 13578</strain>
    </source>
</reference>